<evidence type="ECO:0000313" key="1">
    <source>
        <dbReference type="EMBL" id="RHE99634.1"/>
    </source>
</evidence>
<dbReference type="EMBL" id="QSKW01000003">
    <property type="protein sequence ID" value="RHE99634.1"/>
    <property type="molecule type" value="Genomic_DNA"/>
</dbReference>
<dbReference type="AlphaFoldDB" id="A0A1Q6T5X7"/>
<comment type="caution">
    <text evidence="1">The sequence shown here is derived from an EMBL/GenBank/DDBJ whole genome shotgun (WGS) entry which is preliminary data.</text>
</comment>
<dbReference type="Proteomes" id="UP000286271">
    <property type="component" value="Unassembled WGS sequence"/>
</dbReference>
<reference evidence="1 2" key="1">
    <citation type="submission" date="2018-08" db="EMBL/GenBank/DDBJ databases">
        <title>A genome reference for cultivated species of the human gut microbiota.</title>
        <authorList>
            <person name="Zou Y."/>
            <person name="Xue W."/>
            <person name="Luo G."/>
        </authorList>
    </citation>
    <scope>NUCLEOTIDE SEQUENCE [LARGE SCALE GENOMIC DNA]</scope>
    <source>
        <strain evidence="1 2">AM27-11</strain>
    </source>
</reference>
<protein>
    <submittedName>
        <fullName evidence="1">Uncharacterized protein</fullName>
    </submittedName>
</protein>
<evidence type="ECO:0000313" key="2">
    <source>
        <dbReference type="Proteomes" id="UP000286271"/>
    </source>
</evidence>
<proteinExistence type="predicted"/>
<organism evidence="1 2">
    <name type="scientific">Roseburia inulinivorans</name>
    <dbReference type="NCBI Taxonomy" id="360807"/>
    <lineage>
        <taxon>Bacteria</taxon>
        <taxon>Bacillati</taxon>
        <taxon>Bacillota</taxon>
        <taxon>Clostridia</taxon>
        <taxon>Lachnospirales</taxon>
        <taxon>Lachnospiraceae</taxon>
        <taxon>Roseburia</taxon>
    </lineage>
</organism>
<name>A0A1Q6T5X7_9FIRM</name>
<accession>A0A1Q6T5X7</accession>
<sequence length="63" mass="7740">MYEVNKENAIEFKTQWHFLCNRKLRFHYIKKLRKDRTAADKKYVAYCDPPQAENLASEIHFYK</sequence>
<gene>
    <name evidence="1" type="ORF">DW707_02880</name>
</gene>